<dbReference type="CDD" id="cd00093">
    <property type="entry name" value="HTH_XRE"/>
    <property type="match status" value="1"/>
</dbReference>
<dbReference type="Pfam" id="PF01381">
    <property type="entry name" value="HTH_3"/>
    <property type="match status" value="1"/>
</dbReference>
<dbReference type="InterPro" id="IPR010982">
    <property type="entry name" value="Lambda_DNA-bd_dom_sf"/>
</dbReference>
<dbReference type="Proteomes" id="UP000531840">
    <property type="component" value="Unassembled WGS sequence"/>
</dbReference>
<evidence type="ECO:0000259" key="1">
    <source>
        <dbReference type="PROSITE" id="PS50943"/>
    </source>
</evidence>
<proteinExistence type="predicted"/>
<dbReference type="RefSeq" id="WP_179939582.1">
    <property type="nucleotide sequence ID" value="NZ_JACBYF010000001.1"/>
</dbReference>
<dbReference type="SMART" id="SM00530">
    <property type="entry name" value="HTH_XRE"/>
    <property type="match status" value="1"/>
</dbReference>
<keyword evidence="3" id="KW-1185">Reference proteome</keyword>
<sequence>MNLREYRFLKNLTQKELSLQIGISESCISQYENGKLQNGVAKRLIDRFIDTIKELEDTEAEYNPQNNINADIQEQELQEQYINLLLKKALNSIDLNEKKLIINKISSIVNL</sequence>
<dbReference type="Gene3D" id="1.10.260.40">
    <property type="entry name" value="lambda repressor-like DNA-binding domains"/>
    <property type="match status" value="1"/>
</dbReference>
<feature type="domain" description="HTH cro/C1-type" evidence="1">
    <location>
        <begin position="3"/>
        <end position="35"/>
    </location>
</feature>
<dbReference type="InterPro" id="IPR001387">
    <property type="entry name" value="Cro/C1-type_HTH"/>
</dbReference>
<dbReference type="EMBL" id="JACBYF010000001">
    <property type="protein sequence ID" value="NYS46585.1"/>
    <property type="molecule type" value="Genomic_DNA"/>
</dbReference>
<dbReference type="SUPFAM" id="SSF47413">
    <property type="entry name" value="lambda repressor-like DNA-binding domains"/>
    <property type="match status" value="1"/>
</dbReference>
<dbReference type="PROSITE" id="PS50943">
    <property type="entry name" value="HTH_CROC1"/>
    <property type="match status" value="1"/>
</dbReference>
<comment type="caution">
    <text evidence="2">The sequence shown here is derived from an EMBL/GenBank/DDBJ whole genome shotgun (WGS) entry which is preliminary data.</text>
</comment>
<name>A0ABX2T070_9BACL</name>
<protein>
    <submittedName>
        <fullName evidence="2">Helix-turn-helix domain-containing protein</fullName>
    </submittedName>
</protein>
<evidence type="ECO:0000313" key="2">
    <source>
        <dbReference type="EMBL" id="NYS46585.1"/>
    </source>
</evidence>
<evidence type="ECO:0000313" key="3">
    <source>
        <dbReference type="Proteomes" id="UP000531840"/>
    </source>
</evidence>
<reference evidence="2 3" key="1">
    <citation type="submission" date="2020-07" db="EMBL/GenBank/DDBJ databases">
        <title>MOT database genomes.</title>
        <authorList>
            <person name="Joseph S."/>
            <person name="Aduse-Opoku J."/>
            <person name="Hashim A."/>
            <person name="Wade W."/>
            <person name="Curtis M."/>
        </authorList>
    </citation>
    <scope>NUCLEOTIDE SEQUENCE [LARGE SCALE GENOMIC DNA]</scope>
    <source>
        <strain evidence="2 3">CIP 106318</strain>
    </source>
</reference>
<organism evidence="2 3">
    <name type="scientific">Gemelliphila palaticanis</name>
    <dbReference type="NCBI Taxonomy" id="81950"/>
    <lineage>
        <taxon>Bacteria</taxon>
        <taxon>Bacillati</taxon>
        <taxon>Bacillota</taxon>
        <taxon>Bacilli</taxon>
        <taxon>Bacillales</taxon>
        <taxon>Gemellaceae</taxon>
        <taxon>Gemelliphila</taxon>
    </lineage>
</organism>
<accession>A0ABX2T070</accession>
<gene>
    <name evidence="2" type="ORF">HZY85_00015</name>
</gene>